<keyword evidence="6" id="KW-0678">Repressor</keyword>
<dbReference type="Pfam" id="PF02742">
    <property type="entry name" value="Fe_dep_repr_C"/>
    <property type="match status" value="1"/>
</dbReference>
<evidence type="ECO:0000256" key="2">
    <source>
        <dbReference type="ARBA" id="ARBA00007871"/>
    </source>
</evidence>
<keyword evidence="11" id="KW-0464">Manganese</keyword>
<dbReference type="Pfam" id="PF01325">
    <property type="entry name" value="Fe_dep_repress"/>
    <property type="match status" value="1"/>
</dbReference>
<dbReference type="PROSITE" id="PS50944">
    <property type="entry name" value="HTH_DTXR"/>
    <property type="match status" value="1"/>
</dbReference>
<dbReference type="Gene3D" id="1.10.10.10">
    <property type="entry name" value="Winged helix-like DNA-binding domain superfamily/Winged helix DNA-binding domain"/>
    <property type="match status" value="1"/>
</dbReference>
<gene>
    <name evidence="15" type="ORF">DNU06_05145</name>
</gene>
<accession>A0A2W1NEW8</accession>
<dbReference type="InterPro" id="IPR036390">
    <property type="entry name" value="WH_DNA-bd_sf"/>
</dbReference>
<comment type="similarity">
    <text evidence="2">Belongs to the DtxR/MntR family.</text>
</comment>
<comment type="function">
    <text evidence="12">In the presence of manganese, represses expression of mntH and mntS. Up-regulates expression of mntP.</text>
</comment>
<dbReference type="InterPro" id="IPR038157">
    <property type="entry name" value="FeoA_core_dom"/>
</dbReference>
<keyword evidence="8" id="KW-0238">DNA-binding</keyword>
<organism evidence="15 16">
    <name type="scientific">Putridiphycobacter roseus</name>
    <dbReference type="NCBI Taxonomy" id="2219161"/>
    <lineage>
        <taxon>Bacteria</taxon>
        <taxon>Pseudomonadati</taxon>
        <taxon>Bacteroidota</taxon>
        <taxon>Flavobacteriia</taxon>
        <taxon>Flavobacteriales</taxon>
        <taxon>Crocinitomicaceae</taxon>
        <taxon>Putridiphycobacter</taxon>
    </lineage>
</organism>
<dbReference type="SUPFAM" id="SSF47979">
    <property type="entry name" value="Iron-dependent repressor protein, dimerization domain"/>
    <property type="match status" value="1"/>
</dbReference>
<evidence type="ECO:0000256" key="11">
    <source>
        <dbReference type="ARBA" id="ARBA00023211"/>
    </source>
</evidence>
<dbReference type="InterPro" id="IPR022687">
    <property type="entry name" value="HTH_DTXR"/>
</dbReference>
<dbReference type="PANTHER" id="PTHR33238:SF11">
    <property type="entry name" value="TRANSCRIPTIONAL REGULATOR MNTR"/>
    <property type="match status" value="1"/>
</dbReference>
<evidence type="ECO:0000259" key="14">
    <source>
        <dbReference type="PROSITE" id="PS50944"/>
    </source>
</evidence>
<dbReference type="Pfam" id="PF04023">
    <property type="entry name" value="FeoA"/>
    <property type="match status" value="1"/>
</dbReference>
<dbReference type="AlphaFoldDB" id="A0A2W1NEW8"/>
<evidence type="ECO:0000256" key="1">
    <source>
        <dbReference type="ARBA" id="ARBA00004496"/>
    </source>
</evidence>
<dbReference type="OrthoDB" id="9791355at2"/>
<dbReference type="SUPFAM" id="SSF46785">
    <property type="entry name" value="Winged helix' DNA-binding domain"/>
    <property type="match status" value="1"/>
</dbReference>
<dbReference type="InterPro" id="IPR001367">
    <property type="entry name" value="Fe_dep_repressor"/>
</dbReference>
<dbReference type="InterPro" id="IPR036388">
    <property type="entry name" value="WH-like_DNA-bd_sf"/>
</dbReference>
<evidence type="ECO:0000256" key="8">
    <source>
        <dbReference type="ARBA" id="ARBA00023125"/>
    </source>
</evidence>
<dbReference type="InterPro" id="IPR022689">
    <property type="entry name" value="Iron_dep_repressor"/>
</dbReference>
<proteinExistence type="inferred from homology"/>
<dbReference type="InterPro" id="IPR036421">
    <property type="entry name" value="Fe_dep_repressor_sf"/>
</dbReference>
<keyword evidence="10" id="KW-0804">Transcription</keyword>
<dbReference type="EMBL" id="QKSB01000002">
    <property type="protein sequence ID" value="PZE18005.1"/>
    <property type="molecule type" value="Genomic_DNA"/>
</dbReference>
<sequence>MSSPTKENYLKAAYFLHQKNKTISVTDLAKEMKISTPTANNMVKKMAAFGWVDYEKYKPITLTNEGIKLGALIVRKHRLSEMFLSKVMGFGWEEVHDIAEELEHLNSNKFFERMDEILGFPSSDPHGSPIPDKNGKVQERVFLSLLSIEPEQKVKLSALKNSSKDLLFFLNKKEIKLGTEMKVIQKEQFDNSIHLLFKDGKSTVLSQQAAACLLVELI</sequence>
<keyword evidence="5" id="KW-0963">Cytoplasm</keyword>
<name>A0A2W1NEW8_9FLAO</name>
<evidence type="ECO:0000256" key="10">
    <source>
        <dbReference type="ARBA" id="ARBA00023163"/>
    </source>
</evidence>
<dbReference type="GO" id="GO:0003677">
    <property type="term" value="F:DNA binding"/>
    <property type="evidence" value="ECO:0007669"/>
    <property type="project" value="UniProtKB-KW"/>
</dbReference>
<dbReference type="SMART" id="SM00529">
    <property type="entry name" value="HTH_DTXR"/>
    <property type="match status" value="1"/>
</dbReference>
<evidence type="ECO:0000256" key="7">
    <source>
        <dbReference type="ARBA" id="ARBA00023015"/>
    </source>
</evidence>
<evidence type="ECO:0000256" key="3">
    <source>
        <dbReference type="ARBA" id="ARBA00011738"/>
    </source>
</evidence>
<dbReference type="InterPro" id="IPR007167">
    <property type="entry name" value="Fe-transptr_FeoA-like"/>
</dbReference>
<comment type="subunit">
    <text evidence="3">Homodimer.</text>
</comment>
<evidence type="ECO:0000256" key="6">
    <source>
        <dbReference type="ARBA" id="ARBA00022491"/>
    </source>
</evidence>
<keyword evidence="9" id="KW-0010">Activator</keyword>
<evidence type="ECO:0000313" key="15">
    <source>
        <dbReference type="EMBL" id="PZE18005.1"/>
    </source>
</evidence>
<protein>
    <recommendedName>
        <fullName evidence="4">Transcriptional regulator MntR</fullName>
    </recommendedName>
    <alternativeName>
        <fullName evidence="13">Manganese transport regulator</fullName>
    </alternativeName>
</protein>
<evidence type="ECO:0000256" key="13">
    <source>
        <dbReference type="ARBA" id="ARBA00032593"/>
    </source>
</evidence>
<dbReference type="GO" id="GO:0046983">
    <property type="term" value="F:protein dimerization activity"/>
    <property type="evidence" value="ECO:0007669"/>
    <property type="project" value="InterPro"/>
</dbReference>
<comment type="caution">
    <text evidence="15">The sequence shown here is derived from an EMBL/GenBank/DDBJ whole genome shotgun (WGS) entry which is preliminary data.</text>
</comment>
<dbReference type="GO" id="GO:0003700">
    <property type="term" value="F:DNA-binding transcription factor activity"/>
    <property type="evidence" value="ECO:0007669"/>
    <property type="project" value="InterPro"/>
</dbReference>
<evidence type="ECO:0000313" key="16">
    <source>
        <dbReference type="Proteomes" id="UP000249248"/>
    </source>
</evidence>
<dbReference type="PANTHER" id="PTHR33238">
    <property type="entry name" value="IRON (METAL) DEPENDENT REPRESSOR, DTXR FAMILY"/>
    <property type="match status" value="1"/>
</dbReference>
<evidence type="ECO:0000256" key="12">
    <source>
        <dbReference type="ARBA" id="ARBA00025185"/>
    </source>
</evidence>
<dbReference type="GO" id="GO:0046914">
    <property type="term" value="F:transition metal ion binding"/>
    <property type="evidence" value="ECO:0007669"/>
    <property type="project" value="InterPro"/>
</dbReference>
<dbReference type="Gene3D" id="2.30.30.90">
    <property type="match status" value="1"/>
</dbReference>
<reference evidence="15 16" key="1">
    <citation type="submission" date="2018-06" db="EMBL/GenBank/DDBJ databases">
        <title>The draft genome sequence of Crocinitomix sp. SM1701.</title>
        <authorList>
            <person name="Zhang X."/>
        </authorList>
    </citation>
    <scope>NUCLEOTIDE SEQUENCE [LARGE SCALE GENOMIC DNA]</scope>
    <source>
        <strain evidence="15 16">SM1701</strain>
    </source>
</reference>
<evidence type="ECO:0000256" key="5">
    <source>
        <dbReference type="ARBA" id="ARBA00022490"/>
    </source>
</evidence>
<keyword evidence="7" id="KW-0805">Transcription regulation</keyword>
<keyword evidence="16" id="KW-1185">Reference proteome</keyword>
<evidence type="ECO:0000256" key="9">
    <source>
        <dbReference type="ARBA" id="ARBA00023159"/>
    </source>
</evidence>
<dbReference type="GO" id="GO:0005737">
    <property type="term" value="C:cytoplasm"/>
    <property type="evidence" value="ECO:0007669"/>
    <property type="project" value="UniProtKB-SubCell"/>
</dbReference>
<dbReference type="Gene3D" id="1.10.60.10">
    <property type="entry name" value="Iron dependent repressor, metal binding and dimerisation domain"/>
    <property type="match status" value="1"/>
</dbReference>
<evidence type="ECO:0000256" key="4">
    <source>
        <dbReference type="ARBA" id="ARBA00022386"/>
    </source>
</evidence>
<dbReference type="RefSeq" id="WP_111062156.1">
    <property type="nucleotide sequence ID" value="NZ_JBHUCU010000002.1"/>
</dbReference>
<dbReference type="InterPro" id="IPR050536">
    <property type="entry name" value="DtxR_MntR_Metal-Reg"/>
</dbReference>
<comment type="subcellular location">
    <subcellularLocation>
        <location evidence="1">Cytoplasm</location>
    </subcellularLocation>
</comment>
<dbReference type="Proteomes" id="UP000249248">
    <property type="component" value="Unassembled WGS sequence"/>
</dbReference>
<feature type="domain" description="HTH dtxR-type" evidence="14">
    <location>
        <begin position="1"/>
        <end position="63"/>
    </location>
</feature>